<evidence type="ECO:0000313" key="1">
    <source>
        <dbReference type="EMBL" id="KYN12956.1"/>
    </source>
</evidence>
<dbReference type="EMBL" id="KQ980799">
    <property type="protein sequence ID" value="KYN12956.1"/>
    <property type="molecule type" value="Genomic_DNA"/>
</dbReference>
<dbReference type="Proteomes" id="UP000078492">
    <property type="component" value="Unassembled WGS sequence"/>
</dbReference>
<evidence type="ECO:0000313" key="2">
    <source>
        <dbReference type="Proteomes" id="UP000078492"/>
    </source>
</evidence>
<accession>A0A151IXX4</accession>
<dbReference type="AlphaFoldDB" id="A0A151IXX4"/>
<gene>
    <name evidence="1" type="ORF">ALC57_14868</name>
</gene>
<protein>
    <submittedName>
        <fullName evidence="1">Uncharacterized protein</fullName>
    </submittedName>
</protein>
<organism evidence="1 2">
    <name type="scientific">Trachymyrmex cornetzi</name>
    <dbReference type="NCBI Taxonomy" id="471704"/>
    <lineage>
        <taxon>Eukaryota</taxon>
        <taxon>Metazoa</taxon>
        <taxon>Ecdysozoa</taxon>
        <taxon>Arthropoda</taxon>
        <taxon>Hexapoda</taxon>
        <taxon>Insecta</taxon>
        <taxon>Pterygota</taxon>
        <taxon>Neoptera</taxon>
        <taxon>Endopterygota</taxon>
        <taxon>Hymenoptera</taxon>
        <taxon>Apocrita</taxon>
        <taxon>Aculeata</taxon>
        <taxon>Formicoidea</taxon>
        <taxon>Formicidae</taxon>
        <taxon>Myrmicinae</taxon>
        <taxon>Trachymyrmex</taxon>
    </lineage>
</organism>
<reference evidence="1 2" key="1">
    <citation type="submission" date="2015-09" db="EMBL/GenBank/DDBJ databases">
        <title>Trachymyrmex cornetzi WGS genome.</title>
        <authorList>
            <person name="Nygaard S."/>
            <person name="Hu H."/>
            <person name="Boomsma J."/>
            <person name="Zhang G."/>
        </authorList>
    </citation>
    <scope>NUCLEOTIDE SEQUENCE [LARGE SCALE GENOMIC DNA]</scope>
    <source>
        <strain evidence="1">Tcor2-1</strain>
        <tissue evidence="1">Whole body</tissue>
    </source>
</reference>
<keyword evidence="2" id="KW-1185">Reference proteome</keyword>
<name>A0A151IXX4_9HYME</name>
<sequence>MFLVVSDDLHSLTSKELEYISKIVLLRQFEYCIDLLWDRDYPNIYEQIRCECRLKRLTKSCDKRASLRTTYFQISVLRSGDAIGEAIGQRRSRY</sequence>
<proteinExistence type="predicted"/>